<protein>
    <submittedName>
        <fullName evidence="1">Uncharacterized protein</fullName>
    </submittedName>
</protein>
<comment type="caution">
    <text evidence="1">The sequence shown here is derived from an EMBL/GenBank/DDBJ whole genome shotgun (WGS) entry which is preliminary data.</text>
</comment>
<proteinExistence type="predicted"/>
<dbReference type="RefSeq" id="WP_280762122.1">
    <property type="nucleotide sequence ID" value="NZ_JARXVC010000011.1"/>
</dbReference>
<dbReference type="Proteomes" id="UP001160334">
    <property type="component" value="Unassembled WGS sequence"/>
</dbReference>
<sequence length="81" mass="9529">MTNVLLAENLTDGRIWLESRKPAGHWIIATVRIWETRLRGITISELAVTPRLQQHPKYREMKRSAEMRLSRPNLNARNTHQ</sequence>
<accession>A0ABT6MET7</accession>
<name>A0ABT6MET7_9NOCA</name>
<dbReference type="EMBL" id="JARXVC010000011">
    <property type="protein sequence ID" value="MDH6282828.1"/>
    <property type="molecule type" value="Genomic_DNA"/>
</dbReference>
<reference evidence="1 2" key="1">
    <citation type="submission" date="2023-04" db="EMBL/GenBank/DDBJ databases">
        <title>Forest soil microbial communities from Buena Vista Peninsula, Colon Province, Panama.</title>
        <authorList>
            <person name="Bouskill N."/>
        </authorList>
    </citation>
    <scope>NUCLEOTIDE SEQUENCE [LARGE SCALE GENOMIC DNA]</scope>
    <source>
        <strain evidence="1 2">CFH S0262</strain>
    </source>
</reference>
<gene>
    <name evidence="1" type="ORF">M2280_004065</name>
</gene>
<organism evidence="1 2">
    <name type="scientific">Prescottella agglutinans</name>
    <dbReference type="NCBI Taxonomy" id="1644129"/>
    <lineage>
        <taxon>Bacteria</taxon>
        <taxon>Bacillati</taxon>
        <taxon>Actinomycetota</taxon>
        <taxon>Actinomycetes</taxon>
        <taxon>Mycobacteriales</taxon>
        <taxon>Nocardiaceae</taxon>
        <taxon>Prescottella</taxon>
    </lineage>
</organism>
<evidence type="ECO:0000313" key="1">
    <source>
        <dbReference type="EMBL" id="MDH6282828.1"/>
    </source>
</evidence>
<keyword evidence="2" id="KW-1185">Reference proteome</keyword>
<evidence type="ECO:0000313" key="2">
    <source>
        <dbReference type="Proteomes" id="UP001160334"/>
    </source>
</evidence>